<proteinExistence type="predicted"/>
<comment type="caution">
    <text evidence="1">The sequence shown here is derived from an EMBL/GenBank/DDBJ whole genome shotgun (WGS) entry which is preliminary data.</text>
</comment>
<keyword evidence="2" id="KW-1185">Reference proteome</keyword>
<reference evidence="1" key="1">
    <citation type="submission" date="2016-08" db="EMBL/GenBank/DDBJ databases">
        <authorList>
            <person name="Ngugi D.K."/>
            <person name="Miyake S."/>
            <person name="Stingl U."/>
        </authorList>
    </citation>
    <scope>NUCLEOTIDE SEQUENCE</scope>
    <source>
        <strain evidence="1">SCG-B11WGA-EpuloA1</strain>
    </source>
</reference>
<accession>A0ACC8XBM2</accession>
<dbReference type="EMBL" id="LJDB01000057">
    <property type="protein sequence ID" value="ONI40002.1"/>
    <property type="molecule type" value="Genomic_DNA"/>
</dbReference>
<organism evidence="1 2">
    <name type="scientific">Candidatus Epulonipiscium fishelsonii</name>
    <dbReference type="NCBI Taxonomy" id="77094"/>
    <lineage>
        <taxon>Bacteria</taxon>
        <taxon>Bacillati</taxon>
        <taxon>Bacillota</taxon>
        <taxon>Clostridia</taxon>
        <taxon>Lachnospirales</taxon>
        <taxon>Lachnospiraceae</taxon>
        <taxon>Candidatus Epulonipiscium</taxon>
    </lineage>
</organism>
<sequence length="277" mass="31309">MTSYKTKKSLSRAVVYLMLIIAAIIILIPFIWCLITALKSPQEIFTDTLFPSKLMWENFSIALTAIPFIQFFKNTMTILIPVLIGVLVSNSLVAFGFARLNIPHKNFWFTLLIATMMLPGQVTMIPQFIIYQQLGWVNTYLPLIVPAFFGSAFNIFLLRQFMMGIPKDLDEMAKIDGAGTFTIYAKIIMPLVKPAMTAIMIFTLTGVWNDYQGPLIYVSDVDKFTMAIGLSLFKGEYSVEWNMLMAATIIMILPIIIIFFVAQRYFIEGITVTGLKG</sequence>
<gene>
    <name evidence="1" type="ORF">AN396_06540</name>
</gene>
<keyword evidence="1" id="KW-0547">Nucleotide-binding</keyword>
<evidence type="ECO:0000313" key="1">
    <source>
        <dbReference type="EMBL" id="ONI40002.1"/>
    </source>
</evidence>
<dbReference type="Proteomes" id="UP000188605">
    <property type="component" value="Unassembled WGS sequence"/>
</dbReference>
<evidence type="ECO:0000313" key="2">
    <source>
        <dbReference type="Proteomes" id="UP000188605"/>
    </source>
</evidence>
<protein>
    <submittedName>
        <fullName evidence="1">Sugar ABC transporter ATP-binding protein</fullName>
    </submittedName>
</protein>
<name>A0ACC8XBM2_9FIRM</name>
<keyword evidence="1" id="KW-0067">ATP-binding</keyword>